<reference evidence="1" key="1">
    <citation type="submission" date="2021-02" db="EMBL/GenBank/DDBJ databases">
        <title>The CRISPR/cas machinery reduction and long-range gene transfer in the hot spring cyanobacterium Synechococcus.</title>
        <authorList>
            <person name="Dvorak P."/>
            <person name="Jahodarova E."/>
            <person name="Hasler P."/>
            <person name="Poulickova A."/>
        </authorList>
    </citation>
    <scope>NUCLEOTIDE SEQUENCE</scope>
    <source>
        <strain evidence="1">Rupite</strain>
    </source>
</reference>
<evidence type="ECO:0000313" key="2">
    <source>
        <dbReference type="Proteomes" id="UP000830835"/>
    </source>
</evidence>
<dbReference type="InterPro" id="IPR025458">
    <property type="entry name" value="DUF4278"/>
</dbReference>
<dbReference type="EMBL" id="JAFIRA010000005">
    <property type="protein sequence ID" value="MCJ2541969.1"/>
    <property type="molecule type" value="Genomic_DNA"/>
</dbReference>
<proteinExistence type="predicted"/>
<gene>
    <name evidence="1" type="ORF">JX360_03450</name>
</gene>
<protein>
    <submittedName>
        <fullName evidence="1">DUF4278 domain-containing protein</fullName>
    </submittedName>
</protein>
<comment type="caution">
    <text evidence="1">The sequence shown here is derived from an EMBL/GenBank/DDBJ whole genome shotgun (WGS) entry which is preliminary data.</text>
</comment>
<dbReference type="Pfam" id="PF14105">
    <property type="entry name" value="DUF4278"/>
    <property type="match status" value="1"/>
</dbReference>
<accession>A0ABT0C896</accession>
<keyword evidence="2" id="KW-1185">Reference proteome</keyword>
<dbReference type="RefSeq" id="WP_244349181.1">
    <property type="nucleotide sequence ID" value="NZ_JAFIRA010000005.1"/>
</dbReference>
<sequence length="57" mass="6584">MKLSFRGNNFDYVPAHAQLSDEELQAQYRGQTLLVHHTSKNAMPHPNQPLIYRGVTY</sequence>
<evidence type="ECO:0000313" key="1">
    <source>
        <dbReference type="EMBL" id="MCJ2541969.1"/>
    </source>
</evidence>
<name>A0ABT0C896_THEVL</name>
<dbReference type="Proteomes" id="UP000830835">
    <property type="component" value="Unassembled WGS sequence"/>
</dbReference>
<organism evidence="1 2">
    <name type="scientific">Thermostichus vulcanus str. 'Rupite'</name>
    <dbReference type="NCBI Taxonomy" id="2813851"/>
    <lineage>
        <taxon>Bacteria</taxon>
        <taxon>Bacillati</taxon>
        <taxon>Cyanobacteriota</taxon>
        <taxon>Cyanophyceae</taxon>
        <taxon>Thermostichales</taxon>
        <taxon>Thermostichaceae</taxon>
        <taxon>Thermostichus</taxon>
    </lineage>
</organism>